<dbReference type="RefSeq" id="WP_221007411.1">
    <property type="nucleotide sequence ID" value="NZ_CP081150.1"/>
</dbReference>
<name>A0ABX8Z8H9_9NEIS</name>
<dbReference type="SMART" id="SM00062">
    <property type="entry name" value="PBPb"/>
    <property type="match status" value="1"/>
</dbReference>
<keyword evidence="5" id="KW-1185">Reference proteome</keyword>
<dbReference type="PANTHER" id="PTHR35936">
    <property type="entry name" value="MEMBRANE-BOUND LYTIC MUREIN TRANSGLYCOSYLASE F"/>
    <property type="match status" value="1"/>
</dbReference>
<organism evidence="4 5">
    <name type="scientific">Deefgea tanakiae</name>
    <dbReference type="NCBI Taxonomy" id="2865840"/>
    <lineage>
        <taxon>Bacteria</taxon>
        <taxon>Pseudomonadati</taxon>
        <taxon>Pseudomonadota</taxon>
        <taxon>Betaproteobacteria</taxon>
        <taxon>Neisseriales</taxon>
        <taxon>Chitinibacteraceae</taxon>
        <taxon>Deefgea</taxon>
    </lineage>
</organism>
<evidence type="ECO:0000313" key="4">
    <source>
        <dbReference type="EMBL" id="QZA78891.1"/>
    </source>
</evidence>
<feature type="domain" description="Solute-binding protein family 3/N-terminal" evidence="3">
    <location>
        <begin position="22"/>
        <end position="247"/>
    </location>
</feature>
<accession>A0ABX8Z8H9</accession>
<reference evidence="4 5" key="1">
    <citation type="submission" date="2021-08" db="EMBL/GenBank/DDBJ databases">
        <title>complete genome sequencing of Deefgea sp. D25.</title>
        <authorList>
            <person name="Bae J.-W."/>
            <person name="Gim D.-H."/>
        </authorList>
    </citation>
    <scope>NUCLEOTIDE SEQUENCE [LARGE SCALE GENOMIC DNA]</scope>
    <source>
        <strain evidence="4 5">D25</strain>
    </source>
</reference>
<sequence length="256" mass="28512">MLKLIRQIVLLLCVMPYVLAETITINAEDDWAPFSSITANKKSAEGLSVDLVRAAFATQGVEVRFMPVPFARCLFEVEHGQAVACFNASITEENKEKFLWPSLPLLSEGLSILALSETALQNLGPKDLEGYVVGTTNGYTYPTSLMRNKKISKDVSRTDAVQLKKLMSRRIQYAIINTTPAQLMINADPVMRGKIKIVGSVELSLLYLNFSKKHPDAPRLLAAFERGLKTIQSNGTYARIRRDFNERLGLLPQHGK</sequence>
<dbReference type="EMBL" id="CP081150">
    <property type="protein sequence ID" value="QZA78891.1"/>
    <property type="molecule type" value="Genomic_DNA"/>
</dbReference>
<evidence type="ECO:0000256" key="1">
    <source>
        <dbReference type="ARBA" id="ARBA00022729"/>
    </source>
</evidence>
<evidence type="ECO:0000313" key="5">
    <source>
        <dbReference type="Proteomes" id="UP000825679"/>
    </source>
</evidence>
<feature type="chain" id="PRO_5047546371" evidence="2">
    <location>
        <begin position="21"/>
        <end position="256"/>
    </location>
</feature>
<dbReference type="Gene3D" id="3.40.190.10">
    <property type="entry name" value="Periplasmic binding protein-like II"/>
    <property type="match status" value="2"/>
</dbReference>
<protein>
    <submittedName>
        <fullName evidence="4">Transporter substrate-binding domain-containing protein</fullName>
    </submittedName>
</protein>
<gene>
    <name evidence="4" type="ORF">K4H28_05685</name>
</gene>
<dbReference type="PANTHER" id="PTHR35936:SF6">
    <property type="entry name" value="AMINO ACID ABC TRANSPORTER SUBSTRATE-BINDING PAAT FAMILY PROTEIN"/>
    <property type="match status" value="1"/>
</dbReference>
<proteinExistence type="predicted"/>
<evidence type="ECO:0000256" key="2">
    <source>
        <dbReference type="SAM" id="SignalP"/>
    </source>
</evidence>
<keyword evidence="1 2" id="KW-0732">Signal</keyword>
<evidence type="ECO:0000259" key="3">
    <source>
        <dbReference type="SMART" id="SM00062"/>
    </source>
</evidence>
<dbReference type="Pfam" id="PF00497">
    <property type="entry name" value="SBP_bac_3"/>
    <property type="match status" value="1"/>
</dbReference>
<dbReference type="InterPro" id="IPR001638">
    <property type="entry name" value="Solute-binding_3/MltF_N"/>
</dbReference>
<dbReference type="Proteomes" id="UP000825679">
    <property type="component" value="Chromosome"/>
</dbReference>
<dbReference type="SUPFAM" id="SSF53850">
    <property type="entry name" value="Periplasmic binding protein-like II"/>
    <property type="match status" value="1"/>
</dbReference>
<feature type="signal peptide" evidence="2">
    <location>
        <begin position="1"/>
        <end position="20"/>
    </location>
</feature>